<dbReference type="Proteomes" id="UP000251314">
    <property type="component" value="Unassembled WGS sequence"/>
</dbReference>
<dbReference type="GO" id="GO:0003676">
    <property type="term" value="F:nucleic acid binding"/>
    <property type="evidence" value="ECO:0007669"/>
    <property type="project" value="InterPro"/>
</dbReference>
<reference evidence="2 3" key="1">
    <citation type="submission" date="2018-01" db="EMBL/GenBank/DDBJ databases">
        <title>Draft genome of the strawberry crown rot pathogen Phytophthora cactorum.</title>
        <authorList>
            <person name="Armitage A.D."/>
            <person name="Lysoe E."/>
            <person name="Nellist C.F."/>
            <person name="Harrison R.J."/>
            <person name="Brurberg M.B."/>
        </authorList>
    </citation>
    <scope>NUCLEOTIDE SEQUENCE [LARGE SCALE GENOMIC DNA]</scope>
    <source>
        <strain evidence="2 3">10300</strain>
    </source>
</reference>
<accession>A0A329RNV4</accession>
<dbReference type="OrthoDB" id="124182at2759"/>
<dbReference type="InterPro" id="IPR012337">
    <property type="entry name" value="RNaseH-like_sf"/>
</dbReference>
<feature type="domain" description="Integrase zinc-binding" evidence="1">
    <location>
        <begin position="2"/>
        <end position="35"/>
    </location>
</feature>
<evidence type="ECO:0000313" key="2">
    <source>
        <dbReference type="EMBL" id="RAW26394.1"/>
    </source>
</evidence>
<evidence type="ECO:0000259" key="1">
    <source>
        <dbReference type="Pfam" id="PF17921"/>
    </source>
</evidence>
<dbReference type="EMBL" id="MJFZ01000655">
    <property type="protein sequence ID" value="RAW26394.1"/>
    <property type="molecule type" value="Genomic_DNA"/>
</dbReference>
<dbReference type="VEuPathDB" id="FungiDB:PC110_g17206"/>
<sequence length="126" mass="14437">MGKTKTTDRVRKLAYWSGWKTNVDEYVRAGPICIEGKGARLWRSKLMQRMPVMDLSGQFSLLVVDAISPLSTTERGNKYTLVFAAYFTRWVEAFAVKALHTIMFVEVTVDGAIPRHRVPEWLLSDR</sequence>
<comment type="caution">
    <text evidence="2">The sequence shown here is derived from an EMBL/GenBank/DDBJ whole genome shotgun (WGS) entry which is preliminary data.</text>
</comment>
<dbReference type="Pfam" id="PF17921">
    <property type="entry name" value="Integrase_H2C2"/>
    <property type="match status" value="1"/>
</dbReference>
<dbReference type="InterPro" id="IPR036397">
    <property type="entry name" value="RNaseH_sf"/>
</dbReference>
<evidence type="ECO:0000313" key="3">
    <source>
        <dbReference type="Proteomes" id="UP000251314"/>
    </source>
</evidence>
<protein>
    <recommendedName>
        <fullName evidence="1">Integrase zinc-binding domain-containing protein</fullName>
    </recommendedName>
</protein>
<organism evidence="2 3">
    <name type="scientific">Phytophthora cactorum</name>
    <dbReference type="NCBI Taxonomy" id="29920"/>
    <lineage>
        <taxon>Eukaryota</taxon>
        <taxon>Sar</taxon>
        <taxon>Stramenopiles</taxon>
        <taxon>Oomycota</taxon>
        <taxon>Peronosporomycetes</taxon>
        <taxon>Peronosporales</taxon>
        <taxon>Peronosporaceae</taxon>
        <taxon>Phytophthora</taxon>
    </lineage>
</organism>
<name>A0A329RNV4_9STRA</name>
<gene>
    <name evidence="2" type="ORF">PC110_g17206</name>
</gene>
<dbReference type="Gene3D" id="3.30.420.10">
    <property type="entry name" value="Ribonuclease H-like superfamily/Ribonuclease H"/>
    <property type="match status" value="1"/>
</dbReference>
<dbReference type="SUPFAM" id="SSF53098">
    <property type="entry name" value="Ribonuclease H-like"/>
    <property type="match status" value="1"/>
</dbReference>
<dbReference type="AlphaFoldDB" id="A0A329RNV4"/>
<keyword evidence="3" id="KW-1185">Reference proteome</keyword>
<dbReference type="STRING" id="29920.A0A329RNV4"/>
<proteinExistence type="predicted"/>
<dbReference type="InterPro" id="IPR041588">
    <property type="entry name" value="Integrase_H2C2"/>
</dbReference>